<dbReference type="Proteomes" id="UP000681722">
    <property type="component" value="Unassembled WGS sequence"/>
</dbReference>
<evidence type="ECO:0000313" key="3">
    <source>
        <dbReference type="Proteomes" id="UP000681722"/>
    </source>
</evidence>
<reference evidence="2" key="1">
    <citation type="submission" date="2021-02" db="EMBL/GenBank/DDBJ databases">
        <authorList>
            <person name="Nowell W R."/>
        </authorList>
    </citation>
    <scope>NUCLEOTIDE SEQUENCE</scope>
</reference>
<evidence type="ECO:0000313" key="2">
    <source>
        <dbReference type="EMBL" id="CAF4439096.1"/>
    </source>
</evidence>
<organism evidence="2 3">
    <name type="scientific">Didymodactylos carnosus</name>
    <dbReference type="NCBI Taxonomy" id="1234261"/>
    <lineage>
        <taxon>Eukaryota</taxon>
        <taxon>Metazoa</taxon>
        <taxon>Spiralia</taxon>
        <taxon>Gnathifera</taxon>
        <taxon>Rotifera</taxon>
        <taxon>Eurotatoria</taxon>
        <taxon>Bdelloidea</taxon>
        <taxon>Philodinida</taxon>
        <taxon>Philodinidae</taxon>
        <taxon>Didymodactylos</taxon>
    </lineage>
</organism>
<feature type="region of interest" description="Disordered" evidence="1">
    <location>
        <begin position="160"/>
        <end position="184"/>
    </location>
</feature>
<feature type="compositionally biased region" description="Basic and acidic residues" evidence="1">
    <location>
        <begin position="160"/>
        <end position="172"/>
    </location>
</feature>
<accession>A0A8S2W8G9</accession>
<name>A0A8S2W8G9_9BILA</name>
<proteinExistence type="predicted"/>
<feature type="compositionally biased region" description="Polar residues" evidence="1">
    <location>
        <begin position="175"/>
        <end position="184"/>
    </location>
</feature>
<dbReference type="EMBL" id="CAJOBC010096294">
    <property type="protein sequence ID" value="CAF4439096.1"/>
    <property type="molecule type" value="Genomic_DNA"/>
</dbReference>
<protein>
    <submittedName>
        <fullName evidence="2">Uncharacterized protein</fullName>
    </submittedName>
</protein>
<dbReference type="AlphaFoldDB" id="A0A8S2W8G9"/>
<evidence type="ECO:0000256" key="1">
    <source>
        <dbReference type="SAM" id="MobiDB-lite"/>
    </source>
</evidence>
<sequence>MDRNRKPYKKISDFEIEIVNGIFEQGLITPKDIVEKLLQESYGDLTNYYKSINKATQPRRVNDILIKIAKKVALARSSDNLLFAKQNENSESTDAQMIVNSQACNNQIAIREQETDIESQEERESKPVTPCLTSKALVTNTSLDGDFIADIIQVTKQKVKQEPGSHRVRSDGFEDTQNVRPSSTQWTSNRTATASVFDISSVPKQKINKVPKTDRPLTINDVSNQEEEEPVVRAAAKKRKTISPSARVNTLLSRIENVLDPFEGYT</sequence>
<gene>
    <name evidence="2" type="ORF">SRO942_LOCUS41593</name>
</gene>
<comment type="caution">
    <text evidence="2">The sequence shown here is derived from an EMBL/GenBank/DDBJ whole genome shotgun (WGS) entry which is preliminary data.</text>
</comment>